<evidence type="ECO:0000256" key="1">
    <source>
        <dbReference type="SAM" id="MobiDB-lite"/>
    </source>
</evidence>
<protein>
    <submittedName>
        <fullName evidence="2">Uncharacterized protein</fullName>
    </submittedName>
</protein>
<accession>A0AA38BZY9</accession>
<gene>
    <name evidence="2" type="ORF">KI387_043094</name>
</gene>
<evidence type="ECO:0000313" key="2">
    <source>
        <dbReference type="EMBL" id="KAH9291725.1"/>
    </source>
</evidence>
<dbReference type="EMBL" id="JAHRHJ020003438">
    <property type="protein sequence ID" value="KAH9291725.1"/>
    <property type="molecule type" value="Genomic_DNA"/>
</dbReference>
<proteinExistence type="predicted"/>
<keyword evidence="3" id="KW-1185">Reference proteome</keyword>
<dbReference type="Proteomes" id="UP000824469">
    <property type="component" value="Unassembled WGS sequence"/>
</dbReference>
<comment type="caution">
    <text evidence="2">The sequence shown here is derived from an EMBL/GenBank/DDBJ whole genome shotgun (WGS) entry which is preliminary data.</text>
</comment>
<feature type="region of interest" description="Disordered" evidence="1">
    <location>
        <begin position="33"/>
        <end position="89"/>
    </location>
</feature>
<organism evidence="2 3">
    <name type="scientific">Taxus chinensis</name>
    <name type="common">Chinese yew</name>
    <name type="synonym">Taxus wallichiana var. chinensis</name>
    <dbReference type="NCBI Taxonomy" id="29808"/>
    <lineage>
        <taxon>Eukaryota</taxon>
        <taxon>Viridiplantae</taxon>
        <taxon>Streptophyta</taxon>
        <taxon>Embryophyta</taxon>
        <taxon>Tracheophyta</taxon>
        <taxon>Spermatophyta</taxon>
        <taxon>Pinopsida</taxon>
        <taxon>Pinidae</taxon>
        <taxon>Conifers II</taxon>
        <taxon>Cupressales</taxon>
        <taxon>Taxaceae</taxon>
        <taxon>Taxus</taxon>
    </lineage>
</organism>
<sequence>MRRKSTNSWDIWAVRTRTARIGRKGELFTKNLGQVGQRHGAAESGEPEEFVPDSTGTLGTNRRGREPAGSAVETGEHVSAQGKVGQRGK</sequence>
<feature type="non-terminal residue" evidence="2">
    <location>
        <position position="89"/>
    </location>
</feature>
<dbReference type="AlphaFoldDB" id="A0AA38BZY9"/>
<name>A0AA38BZY9_TAXCH</name>
<evidence type="ECO:0000313" key="3">
    <source>
        <dbReference type="Proteomes" id="UP000824469"/>
    </source>
</evidence>
<reference evidence="2 3" key="1">
    <citation type="journal article" date="2021" name="Nat. Plants">
        <title>The Taxus genome provides insights into paclitaxel biosynthesis.</title>
        <authorList>
            <person name="Xiong X."/>
            <person name="Gou J."/>
            <person name="Liao Q."/>
            <person name="Li Y."/>
            <person name="Zhou Q."/>
            <person name="Bi G."/>
            <person name="Li C."/>
            <person name="Du R."/>
            <person name="Wang X."/>
            <person name="Sun T."/>
            <person name="Guo L."/>
            <person name="Liang H."/>
            <person name="Lu P."/>
            <person name="Wu Y."/>
            <person name="Zhang Z."/>
            <person name="Ro D.K."/>
            <person name="Shang Y."/>
            <person name="Huang S."/>
            <person name="Yan J."/>
        </authorList>
    </citation>
    <scope>NUCLEOTIDE SEQUENCE [LARGE SCALE GENOMIC DNA]</scope>
    <source>
        <strain evidence="2">Ta-2019</strain>
    </source>
</reference>